<gene>
    <name evidence="1" type="ORF">JOC54_000474</name>
</gene>
<proteinExistence type="predicted"/>
<comment type="caution">
    <text evidence="1">The sequence shown here is derived from an EMBL/GenBank/DDBJ whole genome shotgun (WGS) entry which is preliminary data.</text>
</comment>
<sequence>MACPASSYLFYVSTIKWVKKRQGVSIVDHHPDLTFLGMGRSAVVFKLKHEPRVIKVFYPPFEQTAVQEKQNYDKVQGIRFYPKIYESGPNYLVMDFIAGKTFFQCLAEGIPLKDSYVKQVDTALVEARNKGLNPSDIHLHNLLVMSDDQVRIIDIARFSQTKRCPQWQDLKKGYQTHYHRFYFPKKVPKWLMNGVAWFYQRLKTEKAD</sequence>
<evidence type="ECO:0000313" key="1">
    <source>
        <dbReference type="EMBL" id="MBM7837243.1"/>
    </source>
</evidence>
<keyword evidence="2" id="KW-1185">Reference proteome</keyword>
<dbReference type="Proteomes" id="UP001179280">
    <property type="component" value="Unassembled WGS sequence"/>
</dbReference>
<reference evidence="1" key="1">
    <citation type="submission" date="2021-01" db="EMBL/GenBank/DDBJ databases">
        <title>Genomic Encyclopedia of Type Strains, Phase IV (KMG-IV): sequencing the most valuable type-strain genomes for metagenomic binning, comparative biology and taxonomic classification.</title>
        <authorList>
            <person name="Goeker M."/>
        </authorList>
    </citation>
    <scope>NUCLEOTIDE SEQUENCE</scope>
    <source>
        <strain evidence="1">DSM 21943</strain>
    </source>
</reference>
<organism evidence="1 2">
    <name type="scientific">Shouchella xiaoxiensis</name>
    <dbReference type="NCBI Taxonomy" id="766895"/>
    <lineage>
        <taxon>Bacteria</taxon>
        <taxon>Bacillati</taxon>
        <taxon>Bacillota</taxon>
        <taxon>Bacilli</taxon>
        <taxon>Bacillales</taxon>
        <taxon>Bacillaceae</taxon>
        <taxon>Shouchella</taxon>
    </lineage>
</organism>
<dbReference type="Gene3D" id="1.10.510.10">
    <property type="entry name" value="Transferase(Phosphotransferase) domain 1"/>
    <property type="match status" value="1"/>
</dbReference>
<accession>A0ABS2SNZ0</accession>
<protein>
    <submittedName>
        <fullName evidence="1">Ser/Thr protein kinase</fullName>
    </submittedName>
</protein>
<evidence type="ECO:0000313" key="2">
    <source>
        <dbReference type="Proteomes" id="UP001179280"/>
    </source>
</evidence>
<dbReference type="RefSeq" id="WP_204464137.1">
    <property type="nucleotide sequence ID" value="NZ_JAFBCV010000001.1"/>
</dbReference>
<dbReference type="InterPro" id="IPR011009">
    <property type="entry name" value="Kinase-like_dom_sf"/>
</dbReference>
<dbReference type="SUPFAM" id="SSF56112">
    <property type="entry name" value="Protein kinase-like (PK-like)"/>
    <property type="match status" value="1"/>
</dbReference>
<keyword evidence="1" id="KW-0808">Transferase</keyword>
<name>A0ABS2SNZ0_9BACI</name>
<keyword evidence="1" id="KW-0418">Kinase</keyword>
<dbReference type="EMBL" id="JAFBCV010000001">
    <property type="protein sequence ID" value="MBM7837243.1"/>
    <property type="molecule type" value="Genomic_DNA"/>
</dbReference>
<dbReference type="GO" id="GO:0016301">
    <property type="term" value="F:kinase activity"/>
    <property type="evidence" value="ECO:0007669"/>
    <property type="project" value="UniProtKB-KW"/>
</dbReference>